<dbReference type="Pfam" id="PF00753">
    <property type="entry name" value="Lactamase_B"/>
    <property type="match status" value="1"/>
</dbReference>
<dbReference type="AlphaFoldDB" id="A0A6J6KZQ9"/>
<dbReference type="GO" id="GO:0046872">
    <property type="term" value="F:metal ion binding"/>
    <property type="evidence" value="ECO:0007669"/>
    <property type="project" value="UniProtKB-KW"/>
</dbReference>
<keyword evidence="4" id="KW-0862">Zinc</keyword>
<comment type="cofactor">
    <cofactor evidence="1">
        <name>Zn(2+)</name>
        <dbReference type="ChEBI" id="CHEBI:29105"/>
    </cofactor>
</comment>
<dbReference type="SMART" id="SM00849">
    <property type="entry name" value="Lactamase_B"/>
    <property type="match status" value="1"/>
</dbReference>
<dbReference type="InterPro" id="IPR001279">
    <property type="entry name" value="Metallo-B-lactamas"/>
</dbReference>
<dbReference type="PANTHER" id="PTHR46233:SF3">
    <property type="entry name" value="HYDROXYACYLGLUTATHIONE HYDROLASE GLOC"/>
    <property type="match status" value="1"/>
</dbReference>
<dbReference type="InterPro" id="IPR051453">
    <property type="entry name" value="MBL_Glyoxalase_II"/>
</dbReference>
<protein>
    <submittedName>
        <fullName evidence="6">Unannotated protein</fullName>
    </submittedName>
</protein>
<evidence type="ECO:0000313" key="6">
    <source>
        <dbReference type="EMBL" id="CAB4653804.1"/>
    </source>
</evidence>
<dbReference type="SUPFAM" id="SSF56281">
    <property type="entry name" value="Metallo-hydrolase/oxidoreductase"/>
    <property type="match status" value="1"/>
</dbReference>
<sequence>MLIKSFGAGPWQTNCYVIAPSANSECIIIDPGLGSAPGIKEIIAEHNLKPIATMLTHGHIDHMWSIFPVATGYGIPAYIHGSDRFLLNDPGAGVSVETKNALMEMMASDDVFAEPEDTREVTDQMTMELAGLKFTVLHAPGHTQGSILFDFDGDVNHVFTGDVLFAGAIGRTDLPGSSPADMDTSLRDVVLNLPDSSLVFPGHGPASNMTVEKSSNEYLLRVAKGLSAI</sequence>
<dbReference type="GO" id="GO:0016787">
    <property type="term" value="F:hydrolase activity"/>
    <property type="evidence" value="ECO:0007669"/>
    <property type="project" value="UniProtKB-KW"/>
</dbReference>
<dbReference type="PANTHER" id="PTHR46233">
    <property type="entry name" value="HYDROXYACYLGLUTATHIONE HYDROLASE GLOC"/>
    <property type="match status" value="1"/>
</dbReference>
<feature type="domain" description="Metallo-beta-lactamase" evidence="5">
    <location>
        <begin position="12"/>
        <end position="203"/>
    </location>
</feature>
<dbReference type="InterPro" id="IPR036866">
    <property type="entry name" value="RibonucZ/Hydroxyglut_hydro"/>
</dbReference>
<accession>A0A6J6KZQ9</accession>
<dbReference type="CDD" id="cd06262">
    <property type="entry name" value="metallo-hydrolase-like_MBL-fold"/>
    <property type="match status" value="1"/>
</dbReference>
<dbReference type="EMBL" id="CAEZWD010000107">
    <property type="protein sequence ID" value="CAB4653804.1"/>
    <property type="molecule type" value="Genomic_DNA"/>
</dbReference>
<keyword evidence="3" id="KW-0378">Hydrolase</keyword>
<reference evidence="6" key="1">
    <citation type="submission" date="2020-05" db="EMBL/GenBank/DDBJ databases">
        <authorList>
            <person name="Chiriac C."/>
            <person name="Salcher M."/>
            <person name="Ghai R."/>
            <person name="Kavagutti S V."/>
        </authorList>
    </citation>
    <scope>NUCLEOTIDE SEQUENCE</scope>
</reference>
<organism evidence="6">
    <name type="scientific">freshwater metagenome</name>
    <dbReference type="NCBI Taxonomy" id="449393"/>
    <lineage>
        <taxon>unclassified sequences</taxon>
        <taxon>metagenomes</taxon>
        <taxon>ecological metagenomes</taxon>
    </lineage>
</organism>
<evidence type="ECO:0000256" key="4">
    <source>
        <dbReference type="ARBA" id="ARBA00022833"/>
    </source>
</evidence>
<keyword evidence="2" id="KW-0479">Metal-binding</keyword>
<evidence type="ECO:0000259" key="5">
    <source>
        <dbReference type="SMART" id="SM00849"/>
    </source>
</evidence>
<evidence type="ECO:0000256" key="3">
    <source>
        <dbReference type="ARBA" id="ARBA00022801"/>
    </source>
</evidence>
<evidence type="ECO:0000256" key="1">
    <source>
        <dbReference type="ARBA" id="ARBA00001947"/>
    </source>
</evidence>
<dbReference type="Gene3D" id="3.60.15.10">
    <property type="entry name" value="Ribonuclease Z/Hydroxyacylglutathione hydrolase-like"/>
    <property type="match status" value="1"/>
</dbReference>
<evidence type="ECO:0000256" key="2">
    <source>
        <dbReference type="ARBA" id="ARBA00022723"/>
    </source>
</evidence>
<proteinExistence type="predicted"/>
<name>A0A6J6KZQ9_9ZZZZ</name>
<gene>
    <name evidence="6" type="ORF">UFOPK2171_00791</name>
</gene>